<gene>
    <name evidence="2" type="ORF">PVE_P0352</name>
</gene>
<evidence type="ECO:0000256" key="1">
    <source>
        <dbReference type="SAM" id="MobiDB-lite"/>
    </source>
</evidence>
<feature type="region of interest" description="Disordered" evidence="1">
    <location>
        <begin position="125"/>
        <end position="170"/>
    </location>
</feature>
<evidence type="ECO:0000313" key="2">
    <source>
        <dbReference type="EMBL" id="SBW85390.1"/>
    </source>
</evidence>
<evidence type="ECO:0000313" key="3">
    <source>
        <dbReference type="Proteomes" id="UP000245431"/>
    </source>
</evidence>
<reference evidence="3" key="1">
    <citation type="submission" date="2016-07" db="EMBL/GenBank/DDBJ databases">
        <authorList>
            <person name="Florea S."/>
            <person name="Webb J.S."/>
            <person name="Jaromczyk J."/>
            <person name="Schardl C.L."/>
        </authorList>
    </citation>
    <scope>NUCLEOTIDE SEQUENCE [LARGE SCALE GENOMIC DNA]</scope>
    <source>
        <strain evidence="3">1YdBTEX2</strain>
        <plasmid evidence="3">Plasmid pve_Plasmid</plasmid>
    </source>
</reference>
<accession>A0A1D3KAQ2</accession>
<dbReference type="AlphaFoldDB" id="A0A1D3KAQ2"/>
<keyword evidence="2" id="KW-0614">Plasmid</keyword>
<protein>
    <submittedName>
        <fullName evidence="2">Uncharacterized protein</fullName>
    </submittedName>
</protein>
<proteinExistence type="predicted"/>
<sequence length="170" mass="18296">MTSIALVLAEGSGTIFANTDRTSDRAPLMVGYVEFLLNKEKNQKLKLDVAVWLKQKTNSDEKFYSLAIGGINASLFVEKEKVGDGPDYAGSFGFNHEMRIAGWKKPGVNGAKDYISLSITPKIKNASQAAPQQNPASTSAASQGQTNQQAQGHADQSEPPVDTGNTQFVF</sequence>
<name>A0A1D3KAQ2_PSEVE</name>
<dbReference type="EMBL" id="LT599585">
    <property type="protein sequence ID" value="SBW85390.1"/>
    <property type="molecule type" value="Genomic_DNA"/>
</dbReference>
<geneLocation type="plasmid" evidence="3">
    <name>pve_Plasmid</name>
</geneLocation>
<feature type="compositionally biased region" description="Low complexity" evidence="1">
    <location>
        <begin position="125"/>
        <end position="143"/>
    </location>
</feature>
<organism evidence="2 3">
    <name type="scientific">Pseudomonas veronii 1YdBTEX2</name>
    <dbReference type="NCBI Taxonomy" id="1295141"/>
    <lineage>
        <taxon>Bacteria</taxon>
        <taxon>Pseudomonadati</taxon>
        <taxon>Pseudomonadota</taxon>
        <taxon>Gammaproteobacteria</taxon>
        <taxon>Pseudomonadales</taxon>
        <taxon>Pseudomonadaceae</taxon>
        <taxon>Pseudomonas</taxon>
    </lineage>
</organism>
<dbReference type="Proteomes" id="UP000245431">
    <property type="component" value="Plasmid PVE_plasmid"/>
</dbReference>